<dbReference type="Gene3D" id="3.30.700.10">
    <property type="entry name" value="Glycoprotein, Type 4 Pilin"/>
    <property type="match status" value="1"/>
</dbReference>
<keyword evidence="1" id="KW-0472">Membrane</keyword>
<dbReference type="InterPro" id="IPR012902">
    <property type="entry name" value="N_methyl_site"/>
</dbReference>
<dbReference type="NCBIfam" id="TIGR02532">
    <property type="entry name" value="IV_pilin_GFxxxE"/>
    <property type="match status" value="1"/>
</dbReference>
<dbReference type="STRING" id="1618747.UW02_C0020G0007"/>
<dbReference type="EMBL" id="LCGS01000020">
    <property type="protein sequence ID" value="KKT18856.1"/>
    <property type="molecule type" value="Genomic_DNA"/>
</dbReference>
<comment type="caution">
    <text evidence="2">The sequence shown here is derived from an EMBL/GenBank/DDBJ whole genome shotgun (WGS) entry which is preliminary data.</text>
</comment>
<organism evidence="2 3">
    <name type="scientific">Candidatus Nomurabacteria bacterium GW2011_GWB1_43_7</name>
    <dbReference type="NCBI Taxonomy" id="1618747"/>
    <lineage>
        <taxon>Bacteria</taxon>
        <taxon>Candidatus Nomuraibacteriota</taxon>
    </lineage>
</organism>
<evidence type="ECO:0000256" key="1">
    <source>
        <dbReference type="SAM" id="Phobius"/>
    </source>
</evidence>
<name>A0A0G1F953_9BACT</name>
<reference evidence="2 3" key="1">
    <citation type="journal article" date="2015" name="Nature">
        <title>rRNA introns, odd ribosomes, and small enigmatic genomes across a large radiation of phyla.</title>
        <authorList>
            <person name="Brown C.T."/>
            <person name="Hug L.A."/>
            <person name="Thomas B.C."/>
            <person name="Sharon I."/>
            <person name="Castelle C.J."/>
            <person name="Singh A."/>
            <person name="Wilkins M.J."/>
            <person name="Williams K.H."/>
            <person name="Banfield J.F."/>
        </authorList>
    </citation>
    <scope>NUCLEOTIDE SEQUENCE [LARGE SCALE GENOMIC DNA]</scope>
</reference>
<accession>A0A0G1F953</accession>
<sequence length="155" mass="16644">MINHYKRGMTIVELLVVIAVLGIIFSIVLPQFSKTREMQTQKSAVGDVLSVLERARSQTLASVDSSEYGVRFQSDRVIIFKGKIFSVDDVNNQTINITAPANISNVTLGGISGDSGDMYFNRLSGMPSKTGTVTVSTTSYSKIITISATGASSVN</sequence>
<protein>
    <submittedName>
        <fullName evidence="2">Uncharacterized protein</fullName>
    </submittedName>
</protein>
<keyword evidence="1" id="KW-1133">Transmembrane helix</keyword>
<evidence type="ECO:0000313" key="3">
    <source>
        <dbReference type="Proteomes" id="UP000034751"/>
    </source>
</evidence>
<proteinExistence type="predicted"/>
<gene>
    <name evidence="2" type="ORF">UW02_C0020G0007</name>
</gene>
<evidence type="ECO:0000313" key="2">
    <source>
        <dbReference type="EMBL" id="KKT18856.1"/>
    </source>
</evidence>
<dbReference type="AlphaFoldDB" id="A0A0G1F953"/>
<feature type="transmembrane region" description="Helical" evidence="1">
    <location>
        <begin position="12"/>
        <end position="32"/>
    </location>
</feature>
<dbReference type="SUPFAM" id="SSF54523">
    <property type="entry name" value="Pili subunits"/>
    <property type="match status" value="1"/>
</dbReference>
<dbReference type="InterPro" id="IPR045584">
    <property type="entry name" value="Pilin-like"/>
</dbReference>
<dbReference type="Proteomes" id="UP000034751">
    <property type="component" value="Unassembled WGS sequence"/>
</dbReference>
<keyword evidence="1" id="KW-0812">Transmembrane</keyword>
<dbReference type="Pfam" id="PF07963">
    <property type="entry name" value="N_methyl"/>
    <property type="match status" value="1"/>
</dbReference>